<reference evidence="2 3" key="1">
    <citation type="submission" date="2012-10" db="EMBL/GenBank/DDBJ databases">
        <authorList>
            <person name="Genoscope - CEA"/>
        </authorList>
    </citation>
    <scope>NUCLEOTIDE SEQUENCE [LARGE SCALE GENOMIC DNA]</scope>
    <source>
        <strain evidence="3">AM13 / DSM 14728</strain>
    </source>
</reference>
<evidence type="ECO:0000259" key="1">
    <source>
        <dbReference type="Pfam" id="PF04965"/>
    </source>
</evidence>
<dbReference type="Proteomes" id="UP000010808">
    <property type="component" value="Chromosome"/>
</dbReference>
<feature type="domain" description="IraD/Gp25-like" evidence="1">
    <location>
        <begin position="16"/>
        <end position="82"/>
    </location>
</feature>
<dbReference type="Pfam" id="PF04965">
    <property type="entry name" value="GPW_gp25"/>
    <property type="match status" value="1"/>
</dbReference>
<dbReference type="RefSeq" id="WP_015334832.1">
    <property type="nucleotide sequence ID" value="NC_020055.1"/>
</dbReference>
<dbReference type="HOGENOM" id="CLU_133204_1_2_7"/>
<sequence>MRGMCAVTGKPSAGYAHLKQSISDILTTPIGSRVMRRQYGSDIPDLIDAPMNGETVIDVFAAVAVALDRWEPRFRLDQIYVLSATAGHMEIGLEGEYLPEGKPIKLERIVLS</sequence>
<evidence type="ECO:0000313" key="2">
    <source>
        <dbReference type="EMBL" id="CCO22222.1"/>
    </source>
</evidence>
<organism evidence="2 3">
    <name type="scientific">Maridesulfovibrio hydrothermalis AM13 = DSM 14728</name>
    <dbReference type="NCBI Taxonomy" id="1121451"/>
    <lineage>
        <taxon>Bacteria</taxon>
        <taxon>Pseudomonadati</taxon>
        <taxon>Thermodesulfobacteriota</taxon>
        <taxon>Desulfovibrionia</taxon>
        <taxon>Desulfovibrionales</taxon>
        <taxon>Desulfovibrionaceae</taxon>
        <taxon>Maridesulfovibrio</taxon>
    </lineage>
</organism>
<dbReference type="InterPro" id="IPR007048">
    <property type="entry name" value="IraD/Gp25-like"/>
</dbReference>
<dbReference type="Gene3D" id="3.10.450.40">
    <property type="match status" value="1"/>
</dbReference>
<protein>
    <recommendedName>
        <fullName evidence="1">IraD/Gp25-like domain-containing protein</fullName>
    </recommendedName>
</protein>
<accession>L0R7M5</accession>
<dbReference type="STRING" id="1121451.DESAM_10241"/>
<dbReference type="SUPFAM" id="SSF160719">
    <property type="entry name" value="gpW/gp25-like"/>
    <property type="match status" value="1"/>
</dbReference>
<gene>
    <name evidence="2" type="ORF">DESAM_10241</name>
</gene>
<dbReference type="OrthoDB" id="9802846at2"/>
<dbReference type="EMBL" id="FO203522">
    <property type="protein sequence ID" value="CCO22222.1"/>
    <property type="molecule type" value="Genomic_DNA"/>
</dbReference>
<evidence type="ECO:0000313" key="3">
    <source>
        <dbReference type="Proteomes" id="UP000010808"/>
    </source>
</evidence>
<dbReference type="KEGG" id="dhy:DESAM_10241"/>
<dbReference type="PATRIC" id="fig|1121451.3.peg.224"/>
<keyword evidence="3" id="KW-1185">Reference proteome</keyword>
<dbReference type="eggNOG" id="COG3628">
    <property type="taxonomic scope" value="Bacteria"/>
</dbReference>
<dbReference type="AlphaFoldDB" id="L0R7M5"/>
<proteinExistence type="predicted"/>
<name>L0R7M5_9BACT</name>